<keyword evidence="2" id="KW-1185">Reference proteome</keyword>
<evidence type="ECO:0000313" key="2">
    <source>
        <dbReference type="Proteomes" id="UP000219336"/>
    </source>
</evidence>
<gene>
    <name evidence="1" type="ORF">VTH8203_04450</name>
</gene>
<dbReference type="Proteomes" id="UP000219336">
    <property type="component" value="Unassembled WGS sequence"/>
</dbReference>
<dbReference type="RefSeq" id="WP_096995664.1">
    <property type="nucleotide sequence ID" value="NZ_JBHSII010000007.1"/>
</dbReference>
<protein>
    <submittedName>
        <fullName evidence="1">Uncharacterized protein</fullName>
    </submittedName>
</protein>
<dbReference type="AlphaFoldDB" id="A0A240EQ84"/>
<dbReference type="EMBL" id="OANU01000142">
    <property type="protein sequence ID" value="SNX50776.1"/>
    <property type="molecule type" value="Genomic_DNA"/>
</dbReference>
<evidence type="ECO:0000313" key="1">
    <source>
        <dbReference type="EMBL" id="SNX50776.1"/>
    </source>
</evidence>
<organism evidence="1 2">
    <name type="scientific">Vibrio thalassae</name>
    <dbReference type="NCBI Taxonomy" id="1243014"/>
    <lineage>
        <taxon>Bacteria</taxon>
        <taxon>Pseudomonadati</taxon>
        <taxon>Pseudomonadota</taxon>
        <taxon>Gammaproteobacteria</taxon>
        <taxon>Vibrionales</taxon>
        <taxon>Vibrionaceae</taxon>
        <taxon>Vibrio</taxon>
    </lineage>
</organism>
<sequence length="88" mass="10084">MEAPKEELLALLVKECELYASIPASEHQLKRDKKCFIDGIMTACRVVGISYQELNSIIELMPKQPKFKDLDEELSTPTYVRNNVDIKL</sequence>
<proteinExistence type="predicted"/>
<dbReference type="OrthoDB" id="5600865at2"/>
<reference evidence="2" key="1">
    <citation type="submission" date="2016-06" db="EMBL/GenBank/DDBJ databases">
        <authorList>
            <person name="Rodrigo-Torres L."/>
            <person name="Arahal R.D."/>
            <person name="Lucena T."/>
        </authorList>
    </citation>
    <scope>NUCLEOTIDE SEQUENCE [LARGE SCALE GENOMIC DNA]</scope>
    <source>
        <strain evidence="2">CECT8203</strain>
    </source>
</reference>
<name>A0A240EQ84_9VIBR</name>
<accession>A0A240EQ84</accession>